<proteinExistence type="predicted"/>
<sequence length="357" mass="40503">MAEKSATRRFFAMNSFSSSLHDELGEDIPIPAVVSDILQPSQKTIPKAPLPLHSNQQNSVREEKVQGPSTAIPASPSQARSQLAVHIRSSAPSSPSHIRQGQSLEISQESQPRREPTTTTRNISVILPPAPLQHGIEGASFQPKKRGRPKGSVSAKKQGDAEDVKPSAPKKEPSKEPKRRGRPPRDPTPSAREWYLRSKVEYAPFLCEWKRSSSHPCPAELQNMKTLRRHVFLVHGEEDPLICQWGKCAARDTPIRFATETEFEEHMEKAHFRSFVWYMGDGYQNEGISTLKRNADKLPEYLFDEDGNQVTPSITEQRLEDDQEYKERKRKLRRLLIQQDENAPTEEEYLKQTLGIV</sequence>
<keyword evidence="3" id="KW-1185">Reference proteome</keyword>
<reference evidence="2 3" key="1">
    <citation type="journal article" date="2024" name="Front Chem Biol">
        <title>Unveiling the potential of Daldinia eschscholtzii MFLUCC 19-0629 through bioactivity and bioinformatics studies for enhanced sustainable agriculture production.</title>
        <authorList>
            <person name="Brooks S."/>
            <person name="Weaver J.A."/>
            <person name="Klomchit A."/>
            <person name="Alharthi S.A."/>
            <person name="Onlamun T."/>
            <person name="Nurani R."/>
            <person name="Vong T.K."/>
            <person name="Alberti F."/>
            <person name="Greco C."/>
        </authorList>
    </citation>
    <scope>NUCLEOTIDE SEQUENCE [LARGE SCALE GENOMIC DNA]</scope>
    <source>
        <strain evidence="2">MFLUCC 19-0629</strain>
    </source>
</reference>
<accession>A0AAX6MRG1</accession>
<evidence type="ECO:0000256" key="1">
    <source>
        <dbReference type="SAM" id="MobiDB-lite"/>
    </source>
</evidence>
<dbReference type="AlphaFoldDB" id="A0AAX6MRG1"/>
<evidence type="ECO:0000313" key="2">
    <source>
        <dbReference type="EMBL" id="KAK6955084.1"/>
    </source>
</evidence>
<feature type="compositionally biased region" description="Basic and acidic residues" evidence="1">
    <location>
        <begin position="157"/>
        <end position="176"/>
    </location>
</feature>
<dbReference type="Proteomes" id="UP001369815">
    <property type="component" value="Unassembled WGS sequence"/>
</dbReference>
<evidence type="ECO:0000313" key="3">
    <source>
        <dbReference type="Proteomes" id="UP001369815"/>
    </source>
</evidence>
<feature type="region of interest" description="Disordered" evidence="1">
    <location>
        <begin position="44"/>
        <end position="192"/>
    </location>
</feature>
<gene>
    <name evidence="2" type="ORF">Daesc_002714</name>
</gene>
<protein>
    <recommendedName>
        <fullName evidence="4">C2H2-type domain-containing protein</fullName>
    </recommendedName>
</protein>
<name>A0AAX6MRG1_9PEZI</name>
<dbReference type="EMBL" id="JBANMG010000003">
    <property type="protein sequence ID" value="KAK6955084.1"/>
    <property type="molecule type" value="Genomic_DNA"/>
</dbReference>
<evidence type="ECO:0008006" key="4">
    <source>
        <dbReference type="Google" id="ProtNLM"/>
    </source>
</evidence>
<organism evidence="2 3">
    <name type="scientific">Daldinia eschscholtzii</name>
    <dbReference type="NCBI Taxonomy" id="292717"/>
    <lineage>
        <taxon>Eukaryota</taxon>
        <taxon>Fungi</taxon>
        <taxon>Dikarya</taxon>
        <taxon>Ascomycota</taxon>
        <taxon>Pezizomycotina</taxon>
        <taxon>Sordariomycetes</taxon>
        <taxon>Xylariomycetidae</taxon>
        <taxon>Xylariales</taxon>
        <taxon>Hypoxylaceae</taxon>
        <taxon>Daldinia</taxon>
    </lineage>
</organism>
<comment type="caution">
    <text evidence="2">The sequence shown here is derived from an EMBL/GenBank/DDBJ whole genome shotgun (WGS) entry which is preliminary data.</text>
</comment>
<feature type="compositionally biased region" description="Polar residues" evidence="1">
    <location>
        <begin position="90"/>
        <end position="110"/>
    </location>
</feature>